<accession>A0AAV1DFE6</accession>
<evidence type="ECO:0000256" key="5">
    <source>
        <dbReference type="ARBA" id="ARBA00023242"/>
    </source>
</evidence>
<dbReference type="CDD" id="cd11393">
    <property type="entry name" value="bHLH_AtbHLH_like"/>
    <property type="match status" value="1"/>
</dbReference>
<keyword evidence="3" id="KW-0238">DNA-binding</keyword>
<feature type="compositionally biased region" description="Polar residues" evidence="6">
    <location>
        <begin position="310"/>
        <end position="319"/>
    </location>
</feature>
<feature type="region of interest" description="Disordered" evidence="6">
    <location>
        <begin position="298"/>
        <end position="332"/>
    </location>
</feature>
<dbReference type="InterPro" id="IPR011598">
    <property type="entry name" value="bHLH_dom"/>
</dbReference>
<comment type="subcellular location">
    <subcellularLocation>
        <location evidence="1">Nucleus</location>
    </subcellularLocation>
</comment>
<evidence type="ECO:0000313" key="8">
    <source>
        <dbReference type="EMBL" id="CAI9106589.1"/>
    </source>
</evidence>
<evidence type="ECO:0000256" key="6">
    <source>
        <dbReference type="SAM" id="MobiDB-lite"/>
    </source>
</evidence>
<name>A0AAV1DFE6_OLDCO</name>
<keyword evidence="2" id="KW-0805">Transcription regulation</keyword>
<dbReference type="GO" id="GO:0005634">
    <property type="term" value="C:nucleus"/>
    <property type="evidence" value="ECO:0007669"/>
    <property type="project" value="UniProtKB-SubCell"/>
</dbReference>
<dbReference type="Proteomes" id="UP001161247">
    <property type="component" value="Chromosome 5"/>
</dbReference>
<reference evidence="8" key="1">
    <citation type="submission" date="2023-03" db="EMBL/GenBank/DDBJ databases">
        <authorList>
            <person name="Julca I."/>
        </authorList>
    </citation>
    <scope>NUCLEOTIDE SEQUENCE</scope>
</reference>
<evidence type="ECO:0000256" key="1">
    <source>
        <dbReference type="ARBA" id="ARBA00004123"/>
    </source>
</evidence>
<dbReference type="Pfam" id="PF00010">
    <property type="entry name" value="HLH"/>
    <property type="match status" value="1"/>
</dbReference>
<dbReference type="GO" id="GO:0000978">
    <property type="term" value="F:RNA polymerase II cis-regulatory region sequence-specific DNA binding"/>
    <property type="evidence" value="ECO:0007669"/>
    <property type="project" value="TreeGrafter"/>
</dbReference>
<dbReference type="Gene3D" id="4.10.280.10">
    <property type="entry name" value="Helix-loop-helix DNA-binding domain"/>
    <property type="match status" value="1"/>
</dbReference>
<feature type="domain" description="BHLH" evidence="7">
    <location>
        <begin position="361"/>
        <end position="411"/>
    </location>
</feature>
<dbReference type="InterPro" id="IPR036638">
    <property type="entry name" value="HLH_DNA-bd_sf"/>
</dbReference>
<dbReference type="SMART" id="SM00353">
    <property type="entry name" value="HLH"/>
    <property type="match status" value="1"/>
</dbReference>
<dbReference type="FunFam" id="4.10.280.10:FF:000021">
    <property type="entry name" value="Transcription factor bHLH130 family"/>
    <property type="match status" value="1"/>
</dbReference>
<proteinExistence type="predicted"/>
<keyword evidence="4" id="KW-0804">Transcription</keyword>
<feature type="compositionally biased region" description="Polar residues" evidence="6">
    <location>
        <begin position="253"/>
        <end position="279"/>
    </location>
</feature>
<sequence length="430" mass="46845">MDFQRTNNQQQLHMAGGGLTRYRSAPSSYFSSFLDAADEAIRNHSGGGSGFGYGGDDLDHFLNRFMPGNSSGLDSIFNDSFSNNANMQSQSQVVASVKREEETLQPQQLQQQRNQSIHSQLPPPVPFRNQAQGQSRLSQQIIGNAEASSASAVDNSHSLLNSVRSNQMGAPLKMASGGGNSNLQRYNSSPAGWFANINVENEFGAMRGLGNFGAGNMANAEASVSSASRIHGRMEFPSSQTTPSGLMPPISEFGNTSTGQTKPGDTSFPGNQKNDSDYTTGFPVPSWDDSALLSDSFLKELGDDPDDNKALSNVKNNEAPSRPPTRLSHHLSLPKTSDEFSAMEALMQDSVLCKLRAKRGCATHPRSIAERVRRTKISDRMKKLQEIVPNMDKQTNTSDMLDLAVDYIKDLQKQLQTLSDKRSKCTCYNA</sequence>
<feature type="region of interest" description="Disordered" evidence="6">
    <location>
        <begin position="92"/>
        <end position="137"/>
    </location>
</feature>
<feature type="region of interest" description="Disordered" evidence="6">
    <location>
        <begin position="234"/>
        <end position="282"/>
    </location>
</feature>
<feature type="compositionally biased region" description="Low complexity" evidence="6">
    <location>
        <begin position="104"/>
        <end position="120"/>
    </location>
</feature>
<organism evidence="8 9">
    <name type="scientific">Oldenlandia corymbosa var. corymbosa</name>
    <dbReference type="NCBI Taxonomy" id="529605"/>
    <lineage>
        <taxon>Eukaryota</taxon>
        <taxon>Viridiplantae</taxon>
        <taxon>Streptophyta</taxon>
        <taxon>Embryophyta</taxon>
        <taxon>Tracheophyta</taxon>
        <taxon>Spermatophyta</taxon>
        <taxon>Magnoliopsida</taxon>
        <taxon>eudicotyledons</taxon>
        <taxon>Gunneridae</taxon>
        <taxon>Pentapetalae</taxon>
        <taxon>asterids</taxon>
        <taxon>lamiids</taxon>
        <taxon>Gentianales</taxon>
        <taxon>Rubiaceae</taxon>
        <taxon>Rubioideae</taxon>
        <taxon>Spermacoceae</taxon>
        <taxon>Hedyotis-Oldenlandia complex</taxon>
        <taxon>Oldenlandia</taxon>
    </lineage>
</organism>
<dbReference type="GO" id="GO:0046983">
    <property type="term" value="F:protein dimerization activity"/>
    <property type="evidence" value="ECO:0007669"/>
    <property type="project" value="InterPro"/>
</dbReference>
<evidence type="ECO:0000313" key="9">
    <source>
        <dbReference type="Proteomes" id="UP001161247"/>
    </source>
</evidence>
<dbReference type="InterPro" id="IPR045239">
    <property type="entry name" value="bHLH95_bHLH"/>
</dbReference>
<dbReference type="InterPro" id="IPR045843">
    <property type="entry name" value="IND-like"/>
</dbReference>
<gene>
    <name evidence="8" type="ORF">OLC1_LOCUS15065</name>
</gene>
<protein>
    <submittedName>
        <fullName evidence="8">OLC1v1005783C1</fullName>
    </submittedName>
</protein>
<dbReference type="SUPFAM" id="SSF47459">
    <property type="entry name" value="HLH, helix-loop-helix DNA-binding domain"/>
    <property type="match status" value="1"/>
</dbReference>
<evidence type="ECO:0000256" key="4">
    <source>
        <dbReference type="ARBA" id="ARBA00023163"/>
    </source>
</evidence>
<dbReference type="PROSITE" id="PS50888">
    <property type="entry name" value="BHLH"/>
    <property type="match status" value="1"/>
</dbReference>
<evidence type="ECO:0000256" key="3">
    <source>
        <dbReference type="ARBA" id="ARBA00023125"/>
    </source>
</evidence>
<dbReference type="AlphaFoldDB" id="A0AAV1DFE6"/>
<evidence type="ECO:0000256" key="2">
    <source>
        <dbReference type="ARBA" id="ARBA00023015"/>
    </source>
</evidence>
<dbReference type="PANTHER" id="PTHR16223">
    <property type="entry name" value="TRANSCRIPTION FACTOR BHLH83-RELATED"/>
    <property type="match status" value="1"/>
</dbReference>
<dbReference type="GO" id="GO:0000981">
    <property type="term" value="F:DNA-binding transcription factor activity, RNA polymerase II-specific"/>
    <property type="evidence" value="ECO:0007669"/>
    <property type="project" value="TreeGrafter"/>
</dbReference>
<evidence type="ECO:0000259" key="7">
    <source>
        <dbReference type="PROSITE" id="PS50888"/>
    </source>
</evidence>
<dbReference type="PANTHER" id="PTHR16223:SF125">
    <property type="entry name" value="OS08G0506700 PROTEIN"/>
    <property type="match status" value="1"/>
</dbReference>
<keyword evidence="9" id="KW-1185">Reference proteome</keyword>
<dbReference type="EMBL" id="OX459122">
    <property type="protein sequence ID" value="CAI9106589.1"/>
    <property type="molecule type" value="Genomic_DNA"/>
</dbReference>
<keyword evidence="5" id="KW-0539">Nucleus</keyword>